<feature type="transmembrane region" description="Helical" evidence="1">
    <location>
        <begin position="12"/>
        <end position="30"/>
    </location>
</feature>
<dbReference type="InterPro" id="IPR000601">
    <property type="entry name" value="PKD_dom"/>
</dbReference>
<dbReference type="InterPro" id="IPR036415">
    <property type="entry name" value="Lamin_tail_dom_sf"/>
</dbReference>
<dbReference type="CDD" id="cd00146">
    <property type="entry name" value="PKD"/>
    <property type="match status" value="2"/>
</dbReference>
<dbReference type="Pfam" id="PF00932">
    <property type="entry name" value="LTD"/>
    <property type="match status" value="5"/>
</dbReference>
<feature type="domain" description="LTD" evidence="3">
    <location>
        <begin position="292"/>
        <end position="401"/>
    </location>
</feature>
<accession>A0A2M7VA38</accession>
<protein>
    <recommendedName>
        <fullName evidence="6">PKD domain-containing protein</fullName>
    </recommendedName>
</protein>
<proteinExistence type="predicted"/>
<keyword evidence="1" id="KW-0472">Membrane</keyword>
<feature type="domain" description="LTD" evidence="3">
    <location>
        <begin position="463"/>
        <end position="569"/>
    </location>
</feature>
<evidence type="ECO:0000259" key="3">
    <source>
        <dbReference type="PROSITE" id="PS51841"/>
    </source>
</evidence>
<feature type="domain" description="LTD" evidence="3">
    <location>
        <begin position="618"/>
        <end position="730"/>
    </location>
</feature>
<evidence type="ECO:0000259" key="2">
    <source>
        <dbReference type="PROSITE" id="PS50093"/>
    </source>
</evidence>
<dbReference type="PANTHER" id="PTHR37397:SF1">
    <property type="entry name" value="LTD DOMAIN-CONTAINING PROTEIN"/>
    <property type="match status" value="1"/>
</dbReference>
<feature type="domain" description="PKD" evidence="2">
    <location>
        <begin position="766"/>
        <end position="846"/>
    </location>
</feature>
<dbReference type="Gene3D" id="2.60.40.10">
    <property type="entry name" value="Immunoglobulins"/>
    <property type="match status" value="2"/>
</dbReference>
<dbReference type="InterPro" id="IPR013783">
    <property type="entry name" value="Ig-like_fold"/>
</dbReference>
<evidence type="ECO:0000313" key="5">
    <source>
        <dbReference type="Proteomes" id="UP000231453"/>
    </source>
</evidence>
<evidence type="ECO:0000256" key="1">
    <source>
        <dbReference type="SAM" id="Phobius"/>
    </source>
</evidence>
<reference evidence="5" key="1">
    <citation type="submission" date="2017-09" db="EMBL/GenBank/DDBJ databases">
        <title>Depth-based differentiation of microbial function through sediment-hosted aquifers and enrichment of novel symbionts in the deep terrestrial subsurface.</title>
        <authorList>
            <person name="Probst A.J."/>
            <person name="Ladd B."/>
            <person name="Jarett J.K."/>
            <person name="Geller-Mcgrath D.E."/>
            <person name="Sieber C.M.K."/>
            <person name="Emerson J.B."/>
            <person name="Anantharaman K."/>
            <person name="Thomas B.C."/>
            <person name="Malmstrom R."/>
            <person name="Stieglmeier M."/>
            <person name="Klingl A."/>
            <person name="Woyke T."/>
            <person name="Ryan C.M."/>
            <person name="Banfield J.F."/>
        </authorList>
    </citation>
    <scope>NUCLEOTIDE SEQUENCE [LARGE SCALE GENOMIC DNA]</scope>
</reference>
<dbReference type="InterPro" id="IPR001322">
    <property type="entry name" value="Lamin_tail_dom"/>
</dbReference>
<gene>
    <name evidence="4" type="ORF">COX80_03405</name>
</gene>
<sequence>MDKRFFVIKKFYFLILVTLFLSVFLFINFVRGSNNDIVITEICPTGCASSGEQWIEIYNKGSEDVDLSGWRFWEAETNHTLSISVSSTIQSFVLSPGSYAIISQNDITFFDLHPEVSILVLDSSWSTLNKSGEEIGIKMGSGDSEFIEKFIYKSIENNFSLEKIDYNINSTDENNWKEHPDGNTVGGKNYWFVANNDNDTNIVPVTKIITNGTDFKIGEEINFDGSHSRDSDGQIVDYKWIFDNNTLATSSVFSYIFQTVGQYEIRLEVTDNDGAKASDTFNLNILEDSTTSTLSIGTTSTDNIFYNIVINEFVSDPVLEEDEWIEIYNNSTSTIDLINWELHEGIKDSTSTKKMKTLDSVLEANSFLVINFSSSKLNNSGDRIVFYDDLGNIVDQVRYGDWIDPDDENLADNAPATSDPNAVARIVDGQNIGNNKNDFAVTTEKTQGEPNIIKALVPESNNSSGGGGSNYTPIKTYSPKNILINEIVSDPADGEEEFVELYNNTSETIDLTNWKLSDGSEADTILDGEILAKKYFVVEKPKGSLNNAGDLVLLTDPSGQEIDKVVYGTWDDGNIYDNASPANDPYSLIRKVEGQDSDNDYYDFVITDTITKNAKNIFSMSGEEKSLNENIILQSNIVINEVFPNPKGSDSEDEFIELFNKGQETLDLKDWQLSDSTKKKYTIKQGILKPGDYFLFKRSMTGIALNNTGGDEVKLYSVSGSVVDQVSYPGSAEEDLSYVKTEEGNWVWTSKITAGTKNIIEGKSAEPIIVIDADTEVAVNEWVTFDASDTVSPDGKKLSFNWDFADGTDDEGASVEHKFREEGVYSVTLKVDDGTNSTEKQIIVTVKLSSDFVGGYNGISDVFNLQISEILPNPTGSDTTEFIELYNLTDETIDISGLKLDDEEGGSKAYTIPDNTIILAHEYKVFGRQDTKLALNNTSDSVRILYPDGTIINEIRFDDVVEGASYVRDSEGSWLWTSNVTPGAENFVAVVPQVKGTKIIKGKSNDIKPIINTTLSKVRDEDIGDLVFVTGTVAVEPGVMGTQYFYIVNEVAGVQVYMYSKDFPKLEIGDEVEITGEITESGNETRIKLKEKSDIKKIGHTDLPQGQVVELANIGESFEGSLIKVNGEITEIKTSYMYVDDGTEEIKVYFKAGSGIKKDVFREGDLVVVTGLLHQTKTEYQLLPRTQNDIMKTGVTEDFVTKQEQAKNQDNADMVEKYLTATAGGVTAIFFGLFAKNSGGKFWEKVRGFLRKIFSKK</sequence>
<dbReference type="EMBL" id="PFPL01000045">
    <property type="protein sequence ID" value="PIZ95754.1"/>
    <property type="molecule type" value="Genomic_DNA"/>
</dbReference>
<feature type="domain" description="LTD" evidence="3">
    <location>
        <begin position="853"/>
        <end position="995"/>
    </location>
</feature>
<evidence type="ECO:0008006" key="6">
    <source>
        <dbReference type="Google" id="ProtNLM"/>
    </source>
</evidence>
<dbReference type="Proteomes" id="UP000231453">
    <property type="component" value="Unassembled WGS sequence"/>
</dbReference>
<dbReference type="PROSITE" id="PS50093">
    <property type="entry name" value="PKD"/>
    <property type="match status" value="2"/>
</dbReference>
<keyword evidence="1" id="KW-1133">Transmembrane helix</keyword>
<name>A0A2M7VA38_9BACT</name>
<dbReference type="InterPro" id="IPR035986">
    <property type="entry name" value="PKD_dom_sf"/>
</dbReference>
<keyword evidence="1" id="KW-0812">Transmembrane</keyword>
<dbReference type="PANTHER" id="PTHR37397">
    <property type="entry name" value="SI:CH211-183D21.1"/>
    <property type="match status" value="1"/>
</dbReference>
<feature type="domain" description="PKD" evidence="2">
    <location>
        <begin position="204"/>
        <end position="292"/>
    </location>
</feature>
<organism evidence="4 5">
    <name type="scientific">Candidatus Magasanikbacteria bacterium CG_4_10_14_0_2_um_filter_33_14</name>
    <dbReference type="NCBI Taxonomy" id="1974636"/>
    <lineage>
        <taxon>Bacteria</taxon>
        <taxon>Candidatus Magasanikiibacteriota</taxon>
    </lineage>
</organism>
<dbReference type="AlphaFoldDB" id="A0A2M7VA38"/>
<dbReference type="InterPro" id="IPR022409">
    <property type="entry name" value="PKD/Chitinase_dom"/>
</dbReference>
<dbReference type="Pfam" id="PF18911">
    <property type="entry name" value="PKD_4"/>
    <property type="match status" value="2"/>
</dbReference>
<dbReference type="SMART" id="SM00089">
    <property type="entry name" value="PKD"/>
    <property type="match status" value="2"/>
</dbReference>
<dbReference type="SUPFAM" id="SSF49299">
    <property type="entry name" value="PKD domain"/>
    <property type="match status" value="2"/>
</dbReference>
<dbReference type="PROSITE" id="PS51841">
    <property type="entry name" value="LTD"/>
    <property type="match status" value="5"/>
</dbReference>
<comment type="caution">
    <text evidence="4">The sequence shown here is derived from an EMBL/GenBank/DDBJ whole genome shotgun (WGS) entry which is preliminary data.</text>
</comment>
<dbReference type="Gene3D" id="2.60.40.1260">
    <property type="entry name" value="Lamin Tail domain"/>
    <property type="match status" value="5"/>
</dbReference>
<feature type="domain" description="LTD" evidence="3">
    <location>
        <begin position="30"/>
        <end position="143"/>
    </location>
</feature>
<dbReference type="SUPFAM" id="SSF74853">
    <property type="entry name" value="Lamin A/C globular tail domain"/>
    <property type="match status" value="5"/>
</dbReference>
<evidence type="ECO:0000313" key="4">
    <source>
        <dbReference type="EMBL" id="PIZ95754.1"/>
    </source>
</evidence>